<comment type="subcellular location">
    <subcellularLocation>
        <location evidence="1">Secreted</location>
        <location evidence="1">Extracellular space</location>
        <location evidence="1">Apoplast</location>
    </subcellularLocation>
</comment>
<dbReference type="InterPro" id="IPR006501">
    <property type="entry name" value="Pectinesterase_inhib_dom"/>
</dbReference>
<keyword evidence="3" id="KW-0964">Secreted</keyword>
<dbReference type="InterPro" id="IPR051955">
    <property type="entry name" value="PME_Inhibitor"/>
</dbReference>
<feature type="chain" id="PRO_5010310275" evidence="7">
    <location>
        <begin position="23"/>
        <end position="191"/>
    </location>
</feature>
<dbReference type="KEGG" id="vra:106766297"/>
<dbReference type="FunFam" id="1.20.140.40:FF:000006">
    <property type="entry name" value="Pectinesterase inhibitor 3"/>
    <property type="match status" value="1"/>
</dbReference>
<feature type="domain" description="Pectinesterase inhibitor" evidence="8">
    <location>
        <begin position="28"/>
        <end position="181"/>
    </location>
</feature>
<dbReference type="NCBIfam" id="TIGR01614">
    <property type="entry name" value="PME_inhib"/>
    <property type="match status" value="1"/>
</dbReference>
<evidence type="ECO:0000256" key="1">
    <source>
        <dbReference type="ARBA" id="ARBA00004271"/>
    </source>
</evidence>
<dbReference type="SMART" id="SM00856">
    <property type="entry name" value="PMEI"/>
    <property type="match status" value="1"/>
</dbReference>
<dbReference type="InterPro" id="IPR035513">
    <property type="entry name" value="Invertase/methylesterase_inhib"/>
</dbReference>
<protein>
    <submittedName>
        <fullName evidence="10">21 kDa protein</fullName>
    </submittedName>
</protein>
<dbReference type="Gramene" id="Vradi07g12810.1">
    <property type="protein sequence ID" value="Vradi07g12810.1"/>
    <property type="gene ID" value="Vradi07g12810"/>
</dbReference>
<keyword evidence="9" id="KW-1185">Reference proteome</keyword>
<comment type="similarity">
    <text evidence="6">Belongs to the PMEI family.</text>
</comment>
<dbReference type="GeneID" id="106766297"/>
<keyword evidence="2" id="KW-0052">Apoplast</keyword>
<reference evidence="10" key="2">
    <citation type="submission" date="2025-08" db="UniProtKB">
        <authorList>
            <consortium name="RefSeq"/>
        </authorList>
    </citation>
    <scope>IDENTIFICATION</scope>
    <source>
        <tissue evidence="10">Leaf</tissue>
    </source>
</reference>
<reference evidence="9" key="1">
    <citation type="journal article" date="2014" name="Nat. Commun.">
        <title>Genome sequence of mungbean and insights into evolution within Vigna species.</title>
        <authorList>
            <person name="Kang Y.J."/>
            <person name="Kim S.K."/>
            <person name="Kim M.Y."/>
            <person name="Lestari P."/>
            <person name="Kim K.H."/>
            <person name="Ha B.K."/>
            <person name="Jun T.H."/>
            <person name="Hwang W.J."/>
            <person name="Lee T."/>
            <person name="Lee J."/>
            <person name="Shim S."/>
            <person name="Yoon M.Y."/>
            <person name="Jang Y.E."/>
            <person name="Han K.S."/>
            <person name="Taeprayoon P."/>
            <person name="Yoon N."/>
            <person name="Somta P."/>
            <person name="Tanya P."/>
            <person name="Kim K.S."/>
            <person name="Gwag J.G."/>
            <person name="Moon J.K."/>
            <person name="Lee Y.H."/>
            <person name="Park B.S."/>
            <person name="Bombarely A."/>
            <person name="Doyle J.J."/>
            <person name="Jackson S.A."/>
            <person name="Schafleitner R."/>
            <person name="Srinives P."/>
            <person name="Varshney R.K."/>
            <person name="Lee S.H."/>
        </authorList>
    </citation>
    <scope>NUCLEOTIDE SEQUENCE [LARGE SCALE GENOMIC DNA]</scope>
    <source>
        <strain evidence="9">cv. VC1973A</strain>
    </source>
</reference>
<evidence type="ECO:0000256" key="3">
    <source>
        <dbReference type="ARBA" id="ARBA00022525"/>
    </source>
</evidence>
<evidence type="ECO:0000256" key="2">
    <source>
        <dbReference type="ARBA" id="ARBA00022523"/>
    </source>
</evidence>
<dbReference type="OrthoDB" id="1430376at2759"/>
<dbReference type="PANTHER" id="PTHR31080">
    <property type="entry name" value="PECTINESTERASE INHIBITOR-LIKE"/>
    <property type="match status" value="1"/>
</dbReference>
<dbReference type="Pfam" id="PF04043">
    <property type="entry name" value="PMEI"/>
    <property type="match status" value="1"/>
</dbReference>
<dbReference type="AlphaFoldDB" id="A0A1S3UKG6"/>
<dbReference type="Gene3D" id="1.20.140.40">
    <property type="entry name" value="Invertase/pectin methylesterase inhibitor family protein"/>
    <property type="match status" value="1"/>
</dbReference>
<dbReference type="GO" id="GO:0004857">
    <property type="term" value="F:enzyme inhibitor activity"/>
    <property type="evidence" value="ECO:0007669"/>
    <property type="project" value="InterPro"/>
</dbReference>
<dbReference type="Proteomes" id="UP000087766">
    <property type="component" value="Chromosome 7"/>
</dbReference>
<name>A0A1S3UKG6_VIGRR</name>
<organism evidence="9 10">
    <name type="scientific">Vigna radiata var. radiata</name>
    <name type="common">Mung bean</name>
    <name type="synonym">Phaseolus aureus</name>
    <dbReference type="NCBI Taxonomy" id="3916"/>
    <lineage>
        <taxon>Eukaryota</taxon>
        <taxon>Viridiplantae</taxon>
        <taxon>Streptophyta</taxon>
        <taxon>Embryophyta</taxon>
        <taxon>Tracheophyta</taxon>
        <taxon>Spermatophyta</taxon>
        <taxon>Magnoliopsida</taxon>
        <taxon>eudicotyledons</taxon>
        <taxon>Gunneridae</taxon>
        <taxon>Pentapetalae</taxon>
        <taxon>rosids</taxon>
        <taxon>fabids</taxon>
        <taxon>Fabales</taxon>
        <taxon>Fabaceae</taxon>
        <taxon>Papilionoideae</taxon>
        <taxon>50 kb inversion clade</taxon>
        <taxon>NPAAA clade</taxon>
        <taxon>indigoferoid/millettioid clade</taxon>
        <taxon>Phaseoleae</taxon>
        <taxon>Vigna</taxon>
    </lineage>
</organism>
<dbReference type="STRING" id="3916.A0A1S3UKG6"/>
<evidence type="ECO:0000256" key="5">
    <source>
        <dbReference type="ARBA" id="ARBA00023157"/>
    </source>
</evidence>
<dbReference type="SMR" id="A0A1S3UKG6"/>
<gene>
    <name evidence="10" type="primary">LOC106766297</name>
</gene>
<evidence type="ECO:0000259" key="8">
    <source>
        <dbReference type="SMART" id="SM00856"/>
    </source>
</evidence>
<dbReference type="SUPFAM" id="SSF101148">
    <property type="entry name" value="Plant invertase/pectin methylesterase inhibitor"/>
    <property type="match status" value="1"/>
</dbReference>
<evidence type="ECO:0000256" key="7">
    <source>
        <dbReference type="SAM" id="SignalP"/>
    </source>
</evidence>
<dbReference type="PANTHER" id="PTHR31080:SF207">
    <property type="entry name" value="PECTINESTERASE INHIBITOR 9"/>
    <property type="match status" value="1"/>
</dbReference>
<keyword evidence="4 7" id="KW-0732">Signal</keyword>
<keyword evidence="5" id="KW-1015">Disulfide bond</keyword>
<accession>A0A1S3UKG6</accession>
<dbReference type="RefSeq" id="XP_014506521.1">
    <property type="nucleotide sequence ID" value="XM_014651035.2"/>
</dbReference>
<sequence>MATKLLCLSLLILNLLLHMSTTAESATATTDFIKSSCKATRYPVACVESLSGYASKIRPSEEELASTAMSVSVSKTRSCVSSLEKMKKTKGLQAREYNAVQDCIENMNDSVDNLNRSMKELDLLGKGKDSRLHISNIQTWVSAAMTCQDTCLDSINDANFKSSIKPMVVDASQVTSNALALVNRFASKYRT</sequence>
<evidence type="ECO:0000256" key="6">
    <source>
        <dbReference type="ARBA" id="ARBA00038471"/>
    </source>
</evidence>
<dbReference type="GO" id="GO:0048046">
    <property type="term" value="C:apoplast"/>
    <property type="evidence" value="ECO:0007669"/>
    <property type="project" value="UniProtKB-SubCell"/>
</dbReference>
<evidence type="ECO:0000256" key="4">
    <source>
        <dbReference type="ARBA" id="ARBA00022729"/>
    </source>
</evidence>
<dbReference type="CDD" id="cd15798">
    <property type="entry name" value="PMEI-like_3"/>
    <property type="match status" value="1"/>
</dbReference>
<evidence type="ECO:0000313" key="9">
    <source>
        <dbReference type="Proteomes" id="UP000087766"/>
    </source>
</evidence>
<feature type="signal peptide" evidence="7">
    <location>
        <begin position="1"/>
        <end position="22"/>
    </location>
</feature>
<proteinExistence type="inferred from homology"/>
<evidence type="ECO:0000313" key="10">
    <source>
        <dbReference type="RefSeq" id="XP_014506521.1"/>
    </source>
</evidence>